<keyword evidence="7" id="KW-0326">Glycosidase</keyword>
<dbReference type="InterPro" id="IPR025300">
    <property type="entry name" value="BetaGal_jelly_roll_dom"/>
</dbReference>
<proteinExistence type="inferred from homology"/>
<dbReference type="PANTHER" id="PTHR23421">
    <property type="entry name" value="BETA-GALACTOSIDASE RELATED"/>
    <property type="match status" value="1"/>
</dbReference>
<dbReference type="InterPro" id="IPR008979">
    <property type="entry name" value="Galactose-bd-like_sf"/>
</dbReference>
<dbReference type="Gene3D" id="2.60.120.260">
    <property type="entry name" value="Galactose-binding domain-like"/>
    <property type="match status" value="2"/>
</dbReference>
<evidence type="ECO:0000256" key="4">
    <source>
        <dbReference type="ARBA" id="ARBA00022729"/>
    </source>
</evidence>
<dbReference type="InterPro" id="IPR025972">
    <property type="entry name" value="BetaGal_dom3"/>
</dbReference>
<evidence type="ECO:0000256" key="9">
    <source>
        <dbReference type="SAM" id="MobiDB-lite"/>
    </source>
</evidence>
<dbReference type="Gene3D" id="2.60.390.10">
    <property type="entry name" value="Beta-galactosidase, domain 3"/>
    <property type="match status" value="1"/>
</dbReference>
<evidence type="ECO:0000256" key="3">
    <source>
        <dbReference type="ARBA" id="ARBA00012756"/>
    </source>
</evidence>
<dbReference type="InterPro" id="IPR001944">
    <property type="entry name" value="Glycoside_Hdrlase_35"/>
</dbReference>
<sequence length="1107" mass="119595">MPRPGRRRQPAPDGPPLHRAVDHRYSPPSTTRTTGPTPPELFLGRATRGPERDDGEQDRRRPSARIGGTDGRLTPVAPATRSPDPRVRDALVPPVPRNPTAGGPSWAVLVPGTGDNDGIRDPEETALVLSRRAFSAIVGTAALELALGASAGHCIAATGPTGPAPGPPRADGRRHTVGFDRYSIIVDGGRVVLWSGEFHPFRLPSPSLWRDVLQKMRAHGYNTVSVYVSWNYHSPAPGSYDFMGVRDLDLFLRTAAEVGLYVILRPGPYINAEVDAGGFPGWLTATKGKARTSDPTYLTYVDEWLTAVNRIVVRHQYTAGSGTVVLYQLENEYADHVTEAAGRDYMAHLYRKVRADGIDVPLFHNDKGRNGDWAPGTFDTGGESGHWLYAFDGYPSPFRTPPDWGYFGPGGTKGGASASPGTPGFLAEFGGGWFDPWGGAEFDGKGYAESRRTRDAAYERRFYLTNLANGITIHNVYMTFGGTSWGWLPAPVVYTSYDYGAALDEARRPTTKLVPMHQLGHLLDTVPELAELDRAEDLDVGPGLKAYHLVNRRTRAHVHVLRNDTPDERVAAFPLAGTTVRVPVPGLDARLLATGISLGQRTLRHSTAQPMLRLTAGRQDVAVFTGRTGETTETVVEAEAEPVFTVLEGEAGCEYRDGALHVRARLGGLVRVLVDGGGVPRPLLLLLADDATSGRLWRHDTPSGPVLVYGPELLRTVGLSGTTARLGGDTVEETDLEAWLPRGVTEVVWNGRRVPTHTTRSGGLRATHRLPGAGPVRLPALTGWRRRVENPESAPGFDDSTWRTADRTTSFSTTPVPASGPVLFADDYGFHYGDVWYRGRFEDAAGAAEVSFSYVTGTQGLLMAWLDGKPLGTHRMPVPDKKTVRKGTWSATAAFPVAPGKGPHVLSVLVRRMQHDQDGRADDTHKAGRGLVSVAFDGATPRVRWRIQGESAPDPVRGPINNGGLYGERHGWHLPGFADGGWEPAELPRGERRQGVVWYRTTFRPAVDPGTDASIGLTLTDDPARAYRVQIFLNGWNMGQYINDVGPQHTFVLPNGVLNTRGENTLALAVLSDGTTPAGPGGVRLTLLGKAAGGVPVAPVDSPRAAH</sequence>
<name>A0ABP7JV07_9ACTN</name>
<dbReference type="InterPro" id="IPR018954">
    <property type="entry name" value="Betagal_dom2"/>
</dbReference>
<dbReference type="EC" id="3.2.1.23" evidence="3"/>
<comment type="similarity">
    <text evidence="2 8">Belongs to the glycosyl hydrolase 35 family.</text>
</comment>
<evidence type="ECO:0000256" key="7">
    <source>
        <dbReference type="ARBA" id="ARBA00023295"/>
    </source>
</evidence>
<evidence type="ECO:0000256" key="2">
    <source>
        <dbReference type="ARBA" id="ARBA00009809"/>
    </source>
</evidence>
<evidence type="ECO:0000313" key="12">
    <source>
        <dbReference type="Proteomes" id="UP001501563"/>
    </source>
</evidence>
<evidence type="ECO:0000313" key="11">
    <source>
        <dbReference type="EMBL" id="GAA3854573.1"/>
    </source>
</evidence>
<keyword evidence="6" id="KW-0325">Glycoprotein</keyword>
<dbReference type="EMBL" id="BAAAZA010000004">
    <property type="protein sequence ID" value="GAA3854573.1"/>
    <property type="molecule type" value="Genomic_DNA"/>
</dbReference>
<feature type="compositionally biased region" description="Basic and acidic residues" evidence="9">
    <location>
        <begin position="48"/>
        <end position="61"/>
    </location>
</feature>
<evidence type="ECO:0000256" key="6">
    <source>
        <dbReference type="ARBA" id="ARBA00023180"/>
    </source>
</evidence>
<feature type="domain" description="Beta-galactosidase" evidence="10">
    <location>
        <begin position="531"/>
        <end position="696"/>
    </location>
</feature>
<dbReference type="Gene3D" id="2.102.20.10">
    <property type="entry name" value="Beta-galactosidase, domain 2"/>
    <property type="match status" value="1"/>
</dbReference>
<dbReference type="SUPFAM" id="SSF51011">
    <property type="entry name" value="Glycosyl hydrolase domain"/>
    <property type="match status" value="1"/>
</dbReference>
<keyword evidence="5" id="KW-0378">Hydrolase</keyword>
<dbReference type="InterPro" id="IPR031330">
    <property type="entry name" value="Gly_Hdrlase_35_cat"/>
</dbReference>
<feature type="region of interest" description="Disordered" evidence="9">
    <location>
        <begin position="789"/>
        <end position="814"/>
    </location>
</feature>
<evidence type="ECO:0000256" key="5">
    <source>
        <dbReference type="ARBA" id="ARBA00022801"/>
    </source>
</evidence>
<keyword evidence="4" id="KW-0732">Signal</keyword>
<protein>
    <recommendedName>
        <fullName evidence="3">beta-galactosidase</fullName>
        <ecNumber evidence="3">3.2.1.23</ecNumber>
    </recommendedName>
</protein>
<evidence type="ECO:0000256" key="8">
    <source>
        <dbReference type="RuleBase" id="RU003679"/>
    </source>
</evidence>
<dbReference type="Pfam" id="PF13364">
    <property type="entry name" value="BetaGal_ABD2"/>
    <property type="match status" value="2"/>
</dbReference>
<dbReference type="Pfam" id="PF13363">
    <property type="entry name" value="BetaGal_dom3"/>
    <property type="match status" value="1"/>
</dbReference>
<reference evidence="12" key="1">
    <citation type="journal article" date="2019" name="Int. J. Syst. Evol. Microbiol.">
        <title>The Global Catalogue of Microorganisms (GCM) 10K type strain sequencing project: providing services to taxonomists for standard genome sequencing and annotation.</title>
        <authorList>
            <consortium name="The Broad Institute Genomics Platform"/>
            <consortium name="The Broad Institute Genome Sequencing Center for Infectious Disease"/>
            <person name="Wu L."/>
            <person name="Ma J."/>
        </authorList>
    </citation>
    <scope>NUCLEOTIDE SEQUENCE [LARGE SCALE GENOMIC DNA]</scope>
    <source>
        <strain evidence="12">JCM 16578</strain>
    </source>
</reference>
<dbReference type="SUPFAM" id="SSF117100">
    <property type="entry name" value="Beta-galactosidase LacA, domain 3"/>
    <property type="match status" value="1"/>
</dbReference>
<dbReference type="InterPro" id="IPR037110">
    <property type="entry name" value="Betagal_dom2_sf"/>
</dbReference>
<gene>
    <name evidence="11" type="ORF">GCM10022207_17240</name>
</gene>
<dbReference type="SMART" id="SM01029">
    <property type="entry name" value="BetaGal_dom2"/>
    <property type="match status" value="1"/>
</dbReference>
<keyword evidence="12" id="KW-1185">Reference proteome</keyword>
<dbReference type="InterPro" id="IPR036833">
    <property type="entry name" value="BetaGal_dom3_sf"/>
</dbReference>
<feature type="region of interest" description="Disordered" evidence="9">
    <location>
        <begin position="1"/>
        <end position="88"/>
    </location>
</feature>
<dbReference type="Proteomes" id="UP001501563">
    <property type="component" value="Unassembled WGS sequence"/>
</dbReference>
<accession>A0ABP7JV07</accession>
<comment type="caution">
    <text evidence="11">The sequence shown here is derived from an EMBL/GenBank/DDBJ whole genome shotgun (WGS) entry which is preliminary data.</text>
</comment>
<dbReference type="InterPro" id="IPR017853">
    <property type="entry name" value="GH"/>
</dbReference>
<comment type="catalytic activity">
    <reaction evidence="1">
        <text>Hydrolysis of terminal non-reducing beta-D-galactose residues in beta-D-galactosides.</text>
        <dbReference type="EC" id="3.2.1.23"/>
    </reaction>
</comment>
<dbReference type="SUPFAM" id="SSF51445">
    <property type="entry name" value="(Trans)glycosidases"/>
    <property type="match status" value="1"/>
</dbReference>
<dbReference type="Pfam" id="PF01301">
    <property type="entry name" value="Glyco_hydro_35"/>
    <property type="match status" value="1"/>
</dbReference>
<dbReference type="Gene3D" id="3.20.20.80">
    <property type="entry name" value="Glycosidases"/>
    <property type="match status" value="1"/>
</dbReference>
<organism evidence="11 12">
    <name type="scientific">Streptomyces lannensis</name>
    <dbReference type="NCBI Taxonomy" id="766498"/>
    <lineage>
        <taxon>Bacteria</taxon>
        <taxon>Bacillati</taxon>
        <taxon>Actinomycetota</taxon>
        <taxon>Actinomycetes</taxon>
        <taxon>Kitasatosporales</taxon>
        <taxon>Streptomycetaceae</taxon>
        <taxon>Streptomyces</taxon>
    </lineage>
</organism>
<dbReference type="PRINTS" id="PR00742">
    <property type="entry name" value="GLHYDRLASE35"/>
</dbReference>
<evidence type="ECO:0000259" key="10">
    <source>
        <dbReference type="SMART" id="SM01029"/>
    </source>
</evidence>
<evidence type="ECO:0000256" key="1">
    <source>
        <dbReference type="ARBA" id="ARBA00001412"/>
    </source>
</evidence>
<dbReference type="SUPFAM" id="SSF49785">
    <property type="entry name" value="Galactose-binding domain-like"/>
    <property type="match status" value="2"/>
</dbReference>